<comment type="caution">
    <text evidence="4">The sequence shown here is derived from an EMBL/GenBank/DDBJ whole genome shotgun (WGS) entry which is preliminary data.</text>
</comment>
<evidence type="ECO:0008006" key="6">
    <source>
        <dbReference type="Google" id="ProtNLM"/>
    </source>
</evidence>
<accession>A0A1T1HE77</accession>
<dbReference type="GO" id="GO:0020037">
    <property type="term" value="F:heme binding"/>
    <property type="evidence" value="ECO:0007669"/>
    <property type="project" value="InterPro"/>
</dbReference>
<evidence type="ECO:0000256" key="2">
    <source>
        <dbReference type="ARBA" id="ARBA00022729"/>
    </source>
</evidence>
<feature type="chain" id="PRO_5012278347" description="Cytochrome b562" evidence="3">
    <location>
        <begin position="23"/>
        <end position="140"/>
    </location>
</feature>
<keyword evidence="2 3" id="KW-0732">Signal</keyword>
<sequence length="140" mass="15629">MRKLIFAASVSLMLLTSTETFAHAAHCEDSELGDLMKSMKQELKDYVSSFKQSDQAAMQQHLNGLLNDSKQAKKLIPMKYEGQSVASVDIQRYQEGMDELLELLQQLQEAGGDASVIKPALAQIKQHSKDGHKAFRKDCD</sequence>
<dbReference type="GO" id="GO:0009055">
    <property type="term" value="F:electron transfer activity"/>
    <property type="evidence" value="ECO:0007669"/>
    <property type="project" value="InterPro"/>
</dbReference>
<gene>
    <name evidence="4" type="ORF">BTA35_0200300</name>
</gene>
<evidence type="ECO:0000256" key="1">
    <source>
        <dbReference type="ARBA" id="ARBA00005523"/>
    </source>
</evidence>
<keyword evidence="5" id="KW-1185">Reference proteome</keyword>
<evidence type="ECO:0000313" key="4">
    <source>
        <dbReference type="EMBL" id="OOV88040.1"/>
    </source>
</evidence>
<evidence type="ECO:0000256" key="3">
    <source>
        <dbReference type="SAM" id="SignalP"/>
    </source>
</evidence>
<dbReference type="InterPro" id="IPR010980">
    <property type="entry name" value="Cyt_c/b562"/>
</dbReference>
<dbReference type="AlphaFoldDB" id="A0A1T1HE77"/>
<dbReference type="STRING" id="966.BTA35_0200300"/>
<protein>
    <recommendedName>
        <fullName evidence="6">Cytochrome b562</fullName>
    </recommendedName>
</protein>
<dbReference type="Gene3D" id="1.20.120.10">
    <property type="entry name" value="Cytochrome c/b562"/>
    <property type="match status" value="1"/>
</dbReference>
<dbReference type="GO" id="GO:0022900">
    <property type="term" value="P:electron transport chain"/>
    <property type="evidence" value="ECO:0007669"/>
    <property type="project" value="InterPro"/>
</dbReference>
<dbReference type="GO" id="GO:0042597">
    <property type="term" value="C:periplasmic space"/>
    <property type="evidence" value="ECO:0007669"/>
    <property type="project" value="InterPro"/>
</dbReference>
<comment type="similarity">
    <text evidence="1">Belongs to the cytochrome b562 family.</text>
</comment>
<evidence type="ECO:0000313" key="5">
    <source>
        <dbReference type="Proteomes" id="UP000190064"/>
    </source>
</evidence>
<name>A0A1T1HE77_OCELI</name>
<dbReference type="Proteomes" id="UP000190064">
    <property type="component" value="Unassembled WGS sequence"/>
</dbReference>
<dbReference type="InterPro" id="IPR009155">
    <property type="entry name" value="Cyt_b562"/>
</dbReference>
<dbReference type="Pfam" id="PF07361">
    <property type="entry name" value="Cytochrom_B562"/>
    <property type="match status" value="1"/>
</dbReference>
<dbReference type="GO" id="GO:0005506">
    <property type="term" value="F:iron ion binding"/>
    <property type="evidence" value="ECO:0007669"/>
    <property type="project" value="InterPro"/>
</dbReference>
<organism evidence="4 5">
    <name type="scientific">Oceanospirillum linum</name>
    <dbReference type="NCBI Taxonomy" id="966"/>
    <lineage>
        <taxon>Bacteria</taxon>
        <taxon>Pseudomonadati</taxon>
        <taxon>Pseudomonadota</taxon>
        <taxon>Gammaproteobacteria</taxon>
        <taxon>Oceanospirillales</taxon>
        <taxon>Oceanospirillaceae</taxon>
        <taxon>Oceanospirillum</taxon>
    </lineage>
</organism>
<proteinExistence type="inferred from homology"/>
<reference evidence="4" key="1">
    <citation type="submission" date="2017-02" db="EMBL/GenBank/DDBJ databases">
        <title>Draft Genome Sequence of the Salt Water Bacterium Oceanospirillum linum ATCC 11336.</title>
        <authorList>
            <person name="Trachtenberg A.M."/>
            <person name="Carney J.G."/>
            <person name="Linnane J.D."/>
            <person name="Rheaume B.A."/>
            <person name="Pitts N.L."/>
            <person name="Mykles D.L."/>
            <person name="Maclea K.S."/>
        </authorList>
    </citation>
    <scope>NUCLEOTIDE SEQUENCE [LARGE SCALE GENOMIC DNA]</scope>
    <source>
        <strain evidence="4">ATCC 11336</strain>
    </source>
</reference>
<dbReference type="SUPFAM" id="SSF47175">
    <property type="entry name" value="Cytochromes"/>
    <property type="match status" value="1"/>
</dbReference>
<feature type="signal peptide" evidence="3">
    <location>
        <begin position="1"/>
        <end position="22"/>
    </location>
</feature>
<dbReference type="EMBL" id="MTSD02000001">
    <property type="protein sequence ID" value="OOV88040.1"/>
    <property type="molecule type" value="Genomic_DNA"/>
</dbReference>